<accession>A0ABM7X1Z6</accession>
<evidence type="ECO:0000313" key="2">
    <source>
        <dbReference type="EMBL" id="BDG05807.1"/>
    </source>
</evidence>
<sequence>MAAGYVLEDVALIGGPRTVLQGARQRAGAEPARGVRSASPARTMGNAR</sequence>
<evidence type="ECO:0000313" key="3">
    <source>
        <dbReference type="Proteomes" id="UP001162891"/>
    </source>
</evidence>
<organism evidence="2 3">
    <name type="scientific">Anaeromyxobacter oryzae</name>
    <dbReference type="NCBI Taxonomy" id="2918170"/>
    <lineage>
        <taxon>Bacteria</taxon>
        <taxon>Pseudomonadati</taxon>
        <taxon>Myxococcota</taxon>
        <taxon>Myxococcia</taxon>
        <taxon>Myxococcales</taxon>
        <taxon>Cystobacterineae</taxon>
        <taxon>Anaeromyxobacteraceae</taxon>
        <taxon>Anaeromyxobacter</taxon>
    </lineage>
</organism>
<evidence type="ECO:0000256" key="1">
    <source>
        <dbReference type="SAM" id="MobiDB-lite"/>
    </source>
</evidence>
<feature type="region of interest" description="Disordered" evidence="1">
    <location>
        <begin position="21"/>
        <end position="48"/>
    </location>
</feature>
<reference evidence="3" key="1">
    <citation type="journal article" date="2022" name="Int. J. Syst. Evol. Microbiol.">
        <title>Anaeromyxobacter oryzae sp. nov., Anaeromyxobacter diazotrophicus sp. nov. and Anaeromyxobacter paludicola sp. nov., isolated from paddy soils.</title>
        <authorList>
            <person name="Itoh H."/>
            <person name="Xu Z."/>
            <person name="Mise K."/>
            <person name="Masuda Y."/>
            <person name="Ushijima N."/>
            <person name="Hayakawa C."/>
            <person name="Shiratori Y."/>
            <person name="Senoo K."/>
        </authorList>
    </citation>
    <scope>NUCLEOTIDE SEQUENCE [LARGE SCALE GENOMIC DNA]</scope>
    <source>
        <strain evidence="3">Red232</strain>
    </source>
</reference>
<name>A0ABM7X1Z6_9BACT</name>
<dbReference type="Proteomes" id="UP001162891">
    <property type="component" value="Chromosome"/>
</dbReference>
<keyword evidence="3" id="KW-1185">Reference proteome</keyword>
<proteinExistence type="predicted"/>
<gene>
    <name evidence="2" type="ORF">AMOR_48030</name>
</gene>
<protein>
    <submittedName>
        <fullName evidence="2">Uncharacterized protein</fullName>
    </submittedName>
</protein>
<dbReference type="EMBL" id="AP025591">
    <property type="protein sequence ID" value="BDG05807.1"/>
    <property type="molecule type" value="Genomic_DNA"/>
</dbReference>